<proteinExistence type="predicted"/>
<dbReference type="SMART" id="SM00213">
    <property type="entry name" value="UBQ"/>
    <property type="match status" value="2"/>
</dbReference>
<dbReference type="Gene3D" id="3.10.20.90">
    <property type="entry name" value="Phosphatidylinositol 3-kinase Catalytic Subunit, Chain A, domain 1"/>
    <property type="match status" value="2"/>
</dbReference>
<dbReference type="PRINTS" id="PR00348">
    <property type="entry name" value="UBIQUITIN"/>
</dbReference>
<evidence type="ECO:0000313" key="2">
    <source>
        <dbReference type="EMBL" id="KAF9070562.1"/>
    </source>
</evidence>
<organism evidence="2 3">
    <name type="scientific">Rhodocollybia butyracea</name>
    <dbReference type="NCBI Taxonomy" id="206335"/>
    <lineage>
        <taxon>Eukaryota</taxon>
        <taxon>Fungi</taxon>
        <taxon>Dikarya</taxon>
        <taxon>Basidiomycota</taxon>
        <taxon>Agaricomycotina</taxon>
        <taxon>Agaricomycetes</taxon>
        <taxon>Agaricomycetidae</taxon>
        <taxon>Agaricales</taxon>
        <taxon>Marasmiineae</taxon>
        <taxon>Omphalotaceae</taxon>
        <taxon>Rhodocollybia</taxon>
    </lineage>
</organism>
<dbReference type="AlphaFoldDB" id="A0A9P5U942"/>
<dbReference type="Pfam" id="PF00240">
    <property type="entry name" value="ubiquitin"/>
    <property type="match status" value="2"/>
</dbReference>
<dbReference type="SUPFAM" id="SSF54236">
    <property type="entry name" value="Ubiquitin-like"/>
    <property type="match status" value="2"/>
</dbReference>
<dbReference type="PANTHER" id="PTHR10666">
    <property type="entry name" value="UBIQUITIN"/>
    <property type="match status" value="1"/>
</dbReference>
<dbReference type="InterPro" id="IPR050158">
    <property type="entry name" value="Ubiquitin_ubiquitin-like"/>
</dbReference>
<name>A0A9P5U942_9AGAR</name>
<dbReference type="InterPro" id="IPR019956">
    <property type="entry name" value="Ubiquitin_dom"/>
</dbReference>
<dbReference type="FunFam" id="3.10.20.90:FF:000160">
    <property type="entry name" value="Polyubiquitin-C"/>
    <property type="match status" value="1"/>
</dbReference>
<dbReference type="InterPro" id="IPR000626">
    <property type="entry name" value="Ubiquitin-like_dom"/>
</dbReference>
<reference evidence="2" key="1">
    <citation type="submission" date="2020-11" db="EMBL/GenBank/DDBJ databases">
        <authorList>
            <consortium name="DOE Joint Genome Institute"/>
            <person name="Ahrendt S."/>
            <person name="Riley R."/>
            <person name="Andreopoulos W."/>
            <person name="Labutti K."/>
            <person name="Pangilinan J."/>
            <person name="Ruiz-Duenas F.J."/>
            <person name="Barrasa J.M."/>
            <person name="Sanchez-Garcia M."/>
            <person name="Camarero S."/>
            <person name="Miyauchi S."/>
            <person name="Serrano A."/>
            <person name="Linde D."/>
            <person name="Babiker R."/>
            <person name="Drula E."/>
            <person name="Ayuso-Fernandez I."/>
            <person name="Pacheco R."/>
            <person name="Padilla G."/>
            <person name="Ferreira P."/>
            <person name="Barriuso J."/>
            <person name="Kellner H."/>
            <person name="Castanera R."/>
            <person name="Alfaro M."/>
            <person name="Ramirez L."/>
            <person name="Pisabarro A.G."/>
            <person name="Kuo A."/>
            <person name="Tritt A."/>
            <person name="Lipzen A."/>
            <person name="He G."/>
            <person name="Yan M."/>
            <person name="Ng V."/>
            <person name="Cullen D."/>
            <person name="Martin F."/>
            <person name="Rosso M.-N."/>
            <person name="Henrissat B."/>
            <person name="Hibbett D."/>
            <person name="Martinez A.T."/>
            <person name="Grigoriev I.V."/>
        </authorList>
    </citation>
    <scope>NUCLEOTIDE SEQUENCE</scope>
    <source>
        <strain evidence="2">AH 40177</strain>
    </source>
</reference>
<feature type="domain" description="Ubiquitin-like" evidence="1">
    <location>
        <begin position="152"/>
        <end position="223"/>
    </location>
</feature>
<gene>
    <name evidence="2" type="ORF">BDP27DRAFT_1292348</name>
</gene>
<dbReference type="OrthoDB" id="428577at2759"/>
<keyword evidence="3" id="KW-1185">Reference proteome</keyword>
<dbReference type="InterPro" id="IPR029071">
    <property type="entry name" value="Ubiquitin-like_domsf"/>
</dbReference>
<evidence type="ECO:0000259" key="1">
    <source>
        <dbReference type="PROSITE" id="PS50053"/>
    </source>
</evidence>
<dbReference type="Proteomes" id="UP000772434">
    <property type="component" value="Unassembled WGS sequence"/>
</dbReference>
<evidence type="ECO:0000313" key="3">
    <source>
        <dbReference type="Proteomes" id="UP000772434"/>
    </source>
</evidence>
<sequence>MPSDMTDNVIVKAKTQEIRPDQQRARIFAGKQLLEDRRAFSESDDTIQKESARTLPHMVLKLRDTMMKIFIKTLTDEPTAAEVMSSDTIYNVKAKIAKIGEDKELGTPHAYGLHRQRLFFGGKQLEDTRTLSSYDIQHNSTLHSTLHLRGGMQVFVRTWTGMITISVEVESSDTTEALKAKIQDKEGVPPDRQRLFFAGQQLENGRTMASYNIRNDATISLVVDAPTVS</sequence>
<dbReference type="EMBL" id="JADNRY010000039">
    <property type="protein sequence ID" value="KAF9070562.1"/>
    <property type="molecule type" value="Genomic_DNA"/>
</dbReference>
<protein>
    <submittedName>
        <fullName evidence="2">Ubiquitin-related domain-containing protein</fullName>
    </submittedName>
</protein>
<dbReference type="PROSITE" id="PS50053">
    <property type="entry name" value="UBIQUITIN_2"/>
    <property type="match status" value="2"/>
</dbReference>
<comment type="caution">
    <text evidence="2">The sequence shown here is derived from an EMBL/GenBank/DDBJ whole genome shotgun (WGS) entry which is preliminary data.</text>
</comment>
<feature type="domain" description="Ubiquitin-like" evidence="1">
    <location>
        <begin position="67"/>
        <end position="151"/>
    </location>
</feature>
<accession>A0A9P5U942</accession>